<evidence type="ECO:0000259" key="7">
    <source>
        <dbReference type="Pfam" id="PF08281"/>
    </source>
</evidence>
<evidence type="ECO:0000256" key="4">
    <source>
        <dbReference type="ARBA" id="ARBA00023125"/>
    </source>
</evidence>
<evidence type="ECO:0000313" key="8">
    <source>
        <dbReference type="EMBL" id="RNL84090.1"/>
    </source>
</evidence>
<dbReference type="PANTHER" id="PTHR43133:SF8">
    <property type="entry name" value="RNA POLYMERASE SIGMA FACTOR HI_1459-RELATED"/>
    <property type="match status" value="1"/>
</dbReference>
<dbReference type="InterPro" id="IPR013325">
    <property type="entry name" value="RNA_pol_sigma_r2"/>
</dbReference>
<dbReference type="EMBL" id="RJTM01000099">
    <property type="protein sequence ID" value="RNL84090.1"/>
    <property type="molecule type" value="Genomic_DNA"/>
</dbReference>
<keyword evidence="3" id="KW-0731">Sigma factor</keyword>
<keyword evidence="4" id="KW-0238">DNA-binding</keyword>
<dbReference type="OrthoDB" id="9790423at2"/>
<dbReference type="GO" id="GO:0016987">
    <property type="term" value="F:sigma factor activity"/>
    <property type="evidence" value="ECO:0007669"/>
    <property type="project" value="UniProtKB-KW"/>
</dbReference>
<dbReference type="GO" id="GO:0006352">
    <property type="term" value="P:DNA-templated transcription initiation"/>
    <property type="evidence" value="ECO:0007669"/>
    <property type="project" value="InterPro"/>
</dbReference>
<sequence>MTENCPSMEVKSVLSENDKIIETFITRHSQKIYNFIFSKVLDKNITEDIFQDTFIKVVKTLKKGDYSEEGKFLSWVMRIAHNLIIDHFRQNQRKRIFRHFEDFSFLSGIEDGSLDAEKYLIKQQTETRVKRLIEELPPDQQDVIIMRIYRDMTFKEISEEMGVNINTSLGRMRYALTNLRKIAKRNNISI</sequence>
<organism evidence="8 9">
    <name type="scientific">Sinomicrobium pectinilyticum</name>
    <dbReference type="NCBI Taxonomy" id="1084421"/>
    <lineage>
        <taxon>Bacteria</taxon>
        <taxon>Pseudomonadati</taxon>
        <taxon>Bacteroidota</taxon>
        <taxon>Flavobacteriia</taxon>
        <taxon>Flavobacteriales</taxon>
        <taxon>Flavobacteriaceae</taxon>
        <taxon>Sinomicrobium</taxon>
    </lineage>
</organism>
<keyword evidence="9" id="KW-1185">Reference proteome</keyword>
<keyword evidence="2" id="KW-0805">Transcription regulation</keyword>
<dbReference type="SUPFAM" id="SSF88946">
    <property type="entry name" value="Sigma2 domain of RNA polymerase sigma factors"/>
    <property type="match status" value="1"/>
</dbReference>
<dbReference type="InterPro" id="IPR013324">
    <property type="entry name" value="RNA_pol_sigma_r3/r4-like"/>
</dbReference>
<accession>A0A3N0E8I2</accession>
<dbReference type="AlphaFoldDB" id="A0A3N0E8I2"/>
<dbReference type="Proteomes" id="UP000267469">
    <property type="component" value="Unassembled WGS sequence"/>
</dbReference>
<dbReference type="InterPro" id="IPR036388">
    <property type="entry name" value="WH-like_DNA-bd_sf"/>
</dbReference>
<reference evidence="8 9" key="1">
    <citation type="submission" date="2018-10" db="EMBL/GenBank/DDBJ databases">
        <title>Sinomicrobium pectinilyticum sp. nov., a pectinase-producing bacterium isolated from alkaline and saline soil, and emended description of the genus Sinomicrobium.</title>
        <authorList>
            <person name="Cheng B."/>
            <person name="Li C."/>
            <person name="Lai Q."/>
            <person name="Du M."/>
            <person name="Shao Z."/>
            <person name="Xu P."/>
            <person name="Yang C."/>
        </authorList>
    </citation>
    <scope>NUCLEOTIDE SEQUENCE [LARGE SCALE GENOMIC DNA]</scope>
    <source>
        <strain evidence="8 9">5DNS001</strain>
    </source>
</reference>
<feature type="domain" description="RNA polymerase sigma factor 70 region 4 type 2" evidence="7">
    <location>
        <begin position="128"/>
        <end position="167"/>
    </location>
</feature>
<evidence type="ECO:0000259" key="6">
    <source>
        <dbReference type="Pfam" id="PF04542"/>
    </source>
</evidence>
<evidence type="ECO:0000313" key="9">
    <source>
        <dbReference type="Proteomes" id="UP000267469"/>
    </source>
</evidence>
<dbReference type="InterPro" id="IPR013249">
    <property type="entry name" value="RNA_pol_sigma70_r4_t2"/>
</dbReference>
<dbReference type="Gene3D" id="1.10.1740.10">
    <property type="match status" value="1"/>
</dbReference>
<evidence type="ECO:0000256" key="1">
    <source>
        <dbReference type="ARBA" id="ARBA00010641"/>
    </source>
</evidence>
<evidence type="ECO:0000256" key="5">
    <source>
        <dbReference type="ARBA" id="ARBA00023163"/>
    </source>
</evidence>
<evidence type="ECO:0000256" key="2">
    <source>
        <dbReference type="ARBA" id="ARBA00023015"/>
    </source>
</evidence>
<dbReference type="SUPFAM" id="SSF88659">
    <property type="entry name" value="Sigma3 and sigma4 domains of RNA polymerase sigma factors"/>
    <property type="match status" value="1"/>
</dbReference>
<name>A0A3N0E8I2_SINP1</name>
<protein>
    <submittedName>
        <fullName evidence="8">Sigma-70 family RNA polymerase sigma factor</fullName>
    </submittedName>
</protein>
<gene>
    <name evidence="8" type="ORF">ED312_14195</name>
</gene>
<dbReference type="InterPro" id="IPR039425">
    <property type="entry name" value="RNA_pol_sigma-70-like"/>
</dbReference>
<comment type="similarity">
    <text evidence="1">Belongs to the sigma-70 factor family. ECF subfamily.</text>
</comment>
<dbReference type="PANTHER" id="PTHR43133">
    <property type="entry name" value="RNA POLYMERASE ECF-TYPE SIGMA FACTO"/>
    <property type="match status" value="1"/>
</dbReference>
<evidence type="ECO:0000256" key="3">
    <source>
        <dbReference type="ARBA" id="ARBA00023082"/>
    </source>
</evidence>
<dbReference type="InterPro" id="IPR014284">
    <property type="entry name" value="RNA_pol_sigma-70_dom"/>
</dbReference>
<dbReference type="InterPro" id="IPR007627">
    <property type="entry name" value="RNA_pol_sigma70_r2"/>
</dbReference>
<comment type="caution">
    <text evidence="8">The sequence shown here is derived from an EMBL/GenBank/DDBJ whole genome shotgun (WGS) entry which is preliminary data.</text>
</comment>
<dbReference type="NCBIfam" id="TIGR02937">
    <property type="entry name" value="sigma70-ECF"/>
    <property type="match status" value="1"/>
</dbReference>
<proteinExistence type="inferred from homology"/>
<keyword evidence="5" id="KW-0804">Transcription</keyword>
<dbReference type="CDD" id="cd06171">
    <property type="entry name" value="Sigma70_r4"/>
    <property type="match status" value="1"/>
</dbReference>
<dbReference type="GO" id="GO:0003677">
    <property type="term" value="F:DNA binding"/>
    <property type="evidence" value="ECO:0007669"/>
    <property type="project" value="UniProtKB-KW"/>
</dbReference>
<dbReference type="Pfam" id="PF04542">
    <property type="entry name" value="Sigma70_r2"/>
    <property type="match status" value="1"/>
</dbReference>
<dbReference type="Pfam" id="PF08281">
    <property type="entry name" value="Sigma70_r4_2"/>
    <property type="match status" value="1"/>
</dbReference>
<dbReference type="Gene3D" id="1.10.10.10">
    <property type="entry name" value="Winged helix-like DNA-binding domain superfamily/Winged helix DNA-binding domain"/>
    <property type="match status" value="1"/>
</dbReference>
<feature type="domain" description="RNA polymerase sigma-70 region 2" evidence="6">
    <location>
        <begin position="25"/>
        <end position="93"/>
    </location>
</feature>